<feature type="transmembrane region" description="Helical" evidence="7">
    <location>
        <begin position="190"/>
        <end position="210"/>
    </location>
</feature>
<dbReference type="Proteomes" id="UP001595444">
    <property type="component" value="Unassembled WGS sequence"/>
</dbReference>
<comment type="caution">
    <text evidence="8">The sequence shown here is derived from an EMBL/GenBank/DDBJ whole genome shotgun (WGS) entry which is preliminary data.</text>
</comment>
<dbReference type="NCBIfam" id="TIGR00813">
    <property type="entry name" value="sss"/>
    <property type="match status" value="1"/>
</dbReference>
<dbReference type="PANTHER" id="PTHR11819">
    <property type="entry name" value="SOLUTE CARRIER FAMILY 5"/>
    <property type="match status" value="1"/>
</dbReference>
<protein>
    <submittedName>
        <fullName evidence="8">Solute:sodium symporter family transporter</fullName>
    </submittedName>
</protein>
<organism evidence="8 9">
    <name type="scientific">Kordiimonas pumila</name>
    <dbReference type="NCBI Taxonomy" id="2161677"/>
    <lineage>
        <taxon>Bacteria</taxon>
        <taxon>Pseudomonadati</taxon>
        <taxon>Pseudomonadota</taxon>
        <taxon>Alphaproteobacteria</taxon>
        <taxon>Kordiimonadales</taxon>
        <taxon>Kordiimonadaceae</taxon>
        <taxon>Kordiimonas</taxon>
    </lineage>
</organism>
<dbReference type="EMBL" id="JBHRSL010000006">
    <property type="protein sequence ID" value="MFC3051944.1"/>
    <property type="molecule type" value="Genomic_DNA"/>
</dbReference>
<feature type="transmembrane region" description="Helical" evidence="7">
    <location>
        <begin position="240"/>
        <end position="260"/>
    </location>
</feature>
<evidence type="ECO:0000256" key="5">
    <source>
        <dbReference type="ARBA" id="ARBA00023136"/>
    </source>
</evidence>
<dbReference type="PANTHER" id="PTHR11819:SF195">
    <property type="entry name" value="SODIUM_GLUCOSE COTRANSPORTER 4"/>
    <property type="match status" value="1"/>
</dbReference>
<feature type="transmembrane region" description="Helical" evidence="7">
    <location>
        <begin position="117"/>
        <end position="140"/>
    </location>
</feature>
<feature type="transmembrane region" description="Helical" evidence="7">
    <location>
        <begin position="519"/>
        <end position="537"/>
    </location>
</feature>
<dbReference type="Gene3D" id="1.20.1730.10">
    <property type="entry name" value="Sodium/glucose cotransporter"/>
    <property type="match status" value="1"/>
</dbReference>
<comment type="similarity">
    <text evidence="2 6">Belongs to the sodium:solute symporter (SSF) (TC 2.A.21) family.</text>
</comment>
<dbReference type="InterPro" id="IPR038377">
    <property type="entry name" value="Na/Glc_symporter_sf"/>
</dbReference>
<proteinExistence type="inferred from homology"/>
<evidence type="ECO:0000256" key="3">
    <source>
        <dbReference type="ARBA" id="ARBA00022692"/>
    </source>
</evidence>
<dbReference type="CDD" id="cd10328">
    <property type="entry name" value="SLC5sbd_YidK"/>
    <property type="match status" value="1"/>
</dbReference>
<dbReference type="Pfam" id="PF00474">
    <property type="entry name" value="SSF"/>
    <property type="match status" value="1"/>
</dbReference>
<keyword evidence="3 7" id="KW-0812">Transmembrane</keyword>
<sequence>MLALVTFVGFTGFVAAVSYWKTKDDKMDSSDAYFLGGRSLTAWVIAGSLMLTNLSTEHLVGLNADAFNHTIAVMAWETTAALAMVVTALYFLPRYLKSGLTTIPEYLANRFDEQTRVIASLLFLFSYVIAILPVVLLFGAAGLESLFNVSETFGISQNEATWIMVWGVGTLGSLYAIFGGLKAVAISDTVNGVGFLIAGLLVPALALIMVGDGDMLAGLTEVYREERPKFDITGDEPGSFLPFGVLFTGMIVNQIFFWCTNQSIIQRALGAKNLAEGQKGVLIAACFKLVGPFVIVLPGVIAYHMFKDTLGPEDYLMAYPMLVKAVLPDALVGFFAAVMVGAVLSTFNSVLNSSATLFSQGIYKLFVKPDAGGQALVRSGRYCSIALALAAMAFAPLIDTSGSLFNYLQKINATFFGPMLAVILLGMTTRYVSAFAAKMGMIIGPIVFYLLVFACGDSVQAFVQSLLGTNEEIHFLHFLALVFVVTTGLMLLVSKIRPAKQAYEQVYTKDVDITPWPHAVKAGAAISIVTILFYVLLAQ</sequence>
<evidence type="ECO:0000313" key="9">
    <source>
        <dbReference type="Proteomes" id="UP001595444"/>
    </source>
</evidence>
<feature type="transmembrane region" description="Helical" evidence="7">
    <location>
        <begin position="71"/>
        <end position="92"/>
    </location>
</feature>
<keyword evidence="5 7" id="KW-0472">Membrane</keyword>
<dbReference type="NCBIfam" id="NF007790">
    <property type="entry name" value="PRK10484.1"/>
    <property type="match status" value="1"/>
</dbReference>
<feature type="transmembrane region" description="Helical" evidence="7">
    <location>
        <begin position="441"/>
        <end position="463"/>
    </location>
</feature>
<evidence type="ECO:0000313" key="8">
    <source>
        <dbReference type="EMBL" id="MFC3051944.1"/>
    </source>
</evidence>
<keyword evidence="9" id="KW-1185">Reference proteome</keyword>
<evidence type="ECO:0000256" key="7">
    <source>
        <dbReference type="SAM" id="Phobius"/>
    </source>
</evidence>
<feature type="transmembrane region" description="Helical" evidence="7">
    <location>
        <begin position="160"/>
        <end position="178"/>
    </location>
</feature>
<feature type="transmembrane region" description="Helical" evidence="7">
    <location>
        <begin position="385"/>
        <end position="405"/>
    </location>
</feature>
<evidence type="ECO:0000256" key="1">
    <source>
        <dbReference type="ARBA" id="ARBA00004141"/>
    </source>
</evidence>
<evidence type="ECO:0000256" key="6">
    <source>
        <dbReference type="RuleBase" id="RU362091"/>
    </source>
</evidence>
<name>A0ABV7D5F4_9PROT</name>
<dbReference type="PROSITE" id="PS50283">
    <property type="entry name" value="NA_SOLUT_SYMP_3"/>
    <property type="match status" value="1"/>
</dbReference>
<dbReference type="RefSeq" id="WP_194215360.1">
    <property type="nucleotide sequence ID" value="NZ_CP061205.1"/>
</dbReference>
<keyword evidence="4 7" id="KW-1133">Transmembrane helix</keyword>
<feature type="transmembrane region" description="Helical" evidence="7">
    <location>
        <begin position="475"/>
        <end position="493"/>
    </location>
</feature>
<feature type="transmembrane region" description="Helical" evidence="7">
    <location>
        <begin position="281"/>
        <end position="306"/>
    </location>
</feature>
<comment type="subcellular location">
    <subcellularLocation>
        <location evidence="1">Membrane</location>
        <topology evidence="1">Multi-pass membrane protein</topology>
    </subcellularLocation>
</comment>
<accession>A0ABV7D5F4</accession>
<feature type="transmembrane region" description="Helical" evidence="7">
    <location>
        <begin position="411"/>
        <end position="429"/>
    </location>
</feature>
<reference evidence="9" key="1">
    <citation type="journal article" date="2019" name="Int. J. Syst. Evol. Microbiol.">
        <title>The Global Catalogue of Microorganisms (GCM) 10K type strain sequencing project: providing services to taxonomists for standard genome sequencing and annotation.</title>
        <authorList>
            <consortium name="The Broad Institute Genomics Platform"/>
            <consortium name="The Broad Institute Genome Sequencing Center for Infectious Disease"/>
            <person name="Wu L."/>
            <person name="Ma J."/>
        </authorList>
    </citation>
    <scope>NUCLEOTIDE SEQUENCE [LARGE SCALE GENOMIC DNA]</scope>
    <source>
        <strain evidence="9">KCTC 62164</strain>
    </source>
</reference>
<feature type="transmembrane region" description="Helical" evidence="7">
    <location>
        <begin position="326"/>
        <end position="347"/>
    </location>
</feature>
<dbReference type="InterPro" id="IPR001734">
    <property type="entry name" value="Na/solute_symporter"/>
</dbReference>
<gene>
    <name evidence="8" type="ORF">ACFOKA_08505</name>
</gene>
<evidence type="ECO:0000256" key="4">
    <source>
        <dbReference type="ARBA" id="ARBA00022989"/>
    </source>
</evidence>
<evidence type="ECO:0000256" key="2">
    <source>
        <dbReference type="ARBA" id="ARBA00006434"/>
    </source>
</evidence>